<evidence type="ECO:0000256" key="8">
    <source>
        <dbReference type="RuleBase" id="RU363032"/>
    </source>
</evidence>
<dbReference type="Pfam" id="PF00528">
    <property type="entry name" value="BPD_transp_1"/>
    <property type="match status" value="1"/>
</dbReference>
<keyword evidence="10" id="KW-0762">Sugar transport</keyword>
<evidence type="ECO:0000313" key="11">
    <source>
        <dbReference type="Proteomes" id="UP000182360"/>
    </source>
</evidence>
<dbReference type="InterPro" id="IPR000515">
    <property type="entry name" value="MetI-like"/>
</dbReference>
<evidence type="ECO:0000259" key="9">
    <source>
        <dbReference type="PROSITE" id="PS50928"/>
    </source>
</evidence>
<feature type="transmembrane region" description="Helical" evidence="8">
    <location>
        <begin position="107"/>
        <end position="126"/>
    </location>
</feature>
<name>A0A1H8ZM18_9SPIR</name>
<gene>
    <name evidence="10" type="ORF">SAMN04487977_10126</name>
</gene>
<feature type="transmembrane region" description="Helical" evidence="8">
    <location>
        <begin position="179"/>
        <end position="199"/>
    </location>
</feature>
<comment type="similarity">
    <text evidence="8">Belongs to the binding-protein-dependent transport system permease family.</text>
</comment>
<keyword evidence="7 8" id="KW-0472">Membrane</keyword>
<evidence type="ECO:0000256" key="5">
    <source>
        <dbReference type="ARBA" id="ARBA00022692"/>
    </source>
</evidence>
<evidence type="ECO:0000256" key="1">
    <source>
        <dbReference type="ARBA" id="ARBA00004651"/>
    </source>
</evidence>
<keyword evidence="11" id="KW-1185">Reference proteome</keyword>
<evidence type="ECO:0000256" key="7">
    <source>
        <dbReference type="ARBA" id="ARBA00023136"/>
    </source>
</evidence>
<dbReference type="PANTHER" id="PTHR43744:SF8">
    <property type="entry name" value="SN-GLYCEROL-3-PHOSPHATE TRANSPORT SYSTEM PERMEASE PROTEIN UGPE"/>
    <property type="match status" value="1"/>
</dbReference>
<proteinExistence type="inferred from homology"/>
<reference evidence="10 11" key="1">
    <citation type="submission" date="2016-10" db="EMBL/GenBank/DDBJ databases">
        <authorList>
            <person name="de Groot N.N."/>
        </authorList>
    </citation>
    <scope>NUCLEOTIDE SEQUENCE [LARGE SCALE GENOMIC DNA]</scope>
    <source>
        <strain evidence="10 11">B25</strain>
    </source>
</reference>
<feature type="domain" description="ABC transmembrane type-1" evidence="9">
    <location>
        <begin position="103"/>
        <end position="317"/>
    </location>
</feature>
<protein>
    <recommendedName>
        <fullName evidence="2">sn-glycerol-3-phosphate transport system permease protein UgpE</fullName>
    </recommendedName>
</protein>
<feature type="transmembrane region" description="Helical" evidence="8">
    <location>
        <begin position="38"/>
        <end position="60"/>
    </location>
</feature>
<evidence type="ECO:0000256" key="4">
    <source>
        <dbReference type="ARBA" id="ARBA00022475"/>
    </source>
</evidence>
<dbReference type="Proteomes" id="UP000182360">
    <property type="component" value="Unassembled WGS sequence"/>
</dbReference>
<comment type="subcellular location">
    <subcellularLocation>
        <location evidence="1 8">Cell membrane</location>
        <topology evidence="1 8">Multi-pass membrane protein</topology>
    </subcellularLocation>
</comment>
<evidence type="ECO:0000256" key="6">
    <source>
        <dbReference type="ARBA" id="ARBA00022989"/>
    </source>
</evidence>
<dbReference type="STRING" id="163.SAMN04487775_108168"/>
<accession>A0A1H8ZM18</accession>
<dbReference type="Gene3D" id="1.10.3720.10">
    <property type="entry name" value="MetI-like"/>
    <property type="match status" value="1"/>
</dbReference>
<dbReference type="EMBL" id="FOFU01000001">
    <property type="protein sequence ID" value="SEP65579.1"/>
    <property type="molecule type" value="Genomic_DNA"/>
</dbReference>
<evidence type="ECO:0000313" key="10">
    <source>
        <dbReference type="EMBL" id="SEP65579.1"/>
    </source>
</evidence>
<dbReference type="eggNOG" id="COG0395">
    <property type="taxonomic scope" value="Bacteria"/>
</dbReference>
<dbReference type="AlphaFoldDB" id="A0A1H8ZM18"/>
<dbReference type="SUPFAM" id="SSF161098">
    <property type="entry name" value="MetI-like"/>
    <property type="match status" value="1"/>
</dbReference>
<feature type="transmembrane region" description="Helical" evidence="8">
    <location>
        <begin position="233"/>
        <end position="251"/>
    </location>
</feature>
<keyword evidence="5 8" id="KW-0812">Transmembrane</keyword>
<dbReference type="PANTHER" id="PTHR43744">
    <property type="entry name" value="ABC TRANSPORTER PERMEASE PROTEIN MG189-RELATED-RELATED"/>
    <property type="match status" value="1"/>
</dbReference>
<feature type="transmembrane region" description="Helical" evidence="8">
    <location>
        <begin position="298"/>
        <end position="318"/>
    </location>
</feature>
<dbReference type="CDD" id="cd06261">
    <property type="entry name" value="TM_PBP2"/>
    <property type="match status" value="1"/>
</dbReference>
<organism evidence="10 11">
    <name type="scientific">Treponema bryantii</name>
    <dbReference type="NCBI Taxonomy" id="163"/>
    <lineage>
        <taxon>Bacteria</taxon>
        <taxon>Pseudomonadati</taxon>
        <taxon>Spirochaetota</taxon>
        <taxon>Spirochaetia</taxon>
        <taxon>Spirochaetales</taxon>
        <taxon>Treponemataceae</taxon>
        <taxon>Treponema</taxon>
    </lineage>
</organism>
<dbReference type="PROSITE" id="PS50928">
    <property type="entry name" value="ABC_TM1"/>
    <property type="match status" value="1"/>
</dbReference>
<dbReference type="InterPro" id="IPR035906">
    <property type="entry name" value="MetI-like_sf"/>
</dbReference>
<feature type="transmembrane region" description="Helical" evidence="8">
    <location>
        <begin position="138"/>
        <end position="159"/>
    </location>
</feature>
<evidence type="ECO:0000256" key="2">
    <source>
        <dbReference type="ARBA" id="ARBA00020515"/>
    </source>
</evidence>
<sequence>MTKKDKAKKNVNAVETRSFWERNEASNGILLNETIKKYALSIFRGILLFGMCFMIIQPILNKIALSFMAERDLYDTTIILVPKHFSVSNWKIAMNLLNYKTTLFNTLWVSILVSVIEVAMCSVVGYGFSRFQFPLKRFWFFCVILVIVIPPQTISTSLFLHFRYFNLFGATLNLRGSMLPYIMMCLGCMGLKNGLYIFMIRQFFMGFPFELEEAAYVDGCGPLKTFVRIMVPGAKPIITSCFLFSFVWQWTDSFYSNLFLGKIQLLSIQLTGIVDKFGIYLSKLNGGSVVAPIGYSNAILSTGMLLAILPLIVLYIFCQRLFVESLASTGVKM</sequence>
<evidence type="ECO:0000256" key="3">
    <source>
        <dbReference type="ARBA" id="ARBA00022448"/>
    </source>
</evidence>
<dbReference type="OrthoDB" id="356811at2"/>
<keyword evidence="3 8" id="KW-0813">Transport</keyword>
<dbReference type="RefSeq" id="WP_074639822.1">
    <property type="nucleotide sequence ID" value="NZ_AP025286.1"/>
</dbReference>
<dbReference type="GO" id="GO:0055085">
    <property type="term" value="P:transmembrane transport"/>
    <property type="evidence" value="ECO:0007669"/>
    <property type="project" value="InterPro"/>
</dbReference>
<keyword evidence="6 8" id="KW-1133">Transmembrane helix</keyword>
<keyword evidence="4" id="KW-1003">Cell membrane</keyword>
<dbReference type="GO" id="GO:0005886">
    <property type="term" value="C:plasma membrane"/>
    <property type="evidence" value="ECO:0007669"/>
    <property type="project" value="UniProtKB-SubCell"/>
</dbReference>